<evidence type="ECO:0000259" key="10">
    <source>
        <dbReference type="Pfam" id="PF00724"/>
    </source>
</evidence>
<dbReference type="GO" id="GO:0051536">
    <property type="term" value="F:iron-sulfur cluster binding"/>
    <property type="evidence" value="ECO:0007669"/>
    <property type="project" value="UniProtKB-KW"/>
</dbReference>
<comment type="cofactor">
    <cofactor evidence="2">
        <name>[4Fe-4S] cluster</name>
        <dbReference type="ChEBI" id="CHEBI:49883"/>
    </cofactor>
</comment>
<evidence type="ECO:0000256" key="3">
    <source>
        <dbReference type="ARBA" id="ARBA00011048"/>
    </source>
</evidence>
<keyword evidence="8" id="KW-0408">Iron</keyword>
<dbReference type="EMBL" id="SOKU01000136">
    <property type="protein sequence ID" value="TES86071.1"/>
    <property type="molecule type" value="Genomic_DNA"/>
</dbReference>
<name>A0A523QK80_UNCAE</name>
<dbReference type="Pfam" id="PF07992">
    <property type="entry name" value="Pyr_redox_2"/>
    <property type="match status" value="1"/>
</dbReference>
<dbReference type="InterPro" id="IPR001155">
    <property type="entry name" value="OxRdtase_FMN_N"/>
</dbReference>
<comment type="caution">
    <text evidence="12">The sequence shown here is derived from an EMBL/GenBank/DDBJ whole genome shotgun (WGS) entry which is preliminary data.</text>
</comment>
<dbReference type="PANTHER" id="PTHR42917">
    <property type="entry name" value="2,4-DIENOYL-COA REDUCTASE"/>
    <property type="match status" value="1"/>
</dbReference>
<evidence type="ECO:0000256" key="5">
    <source>
        <dbReference type="ARBA" id="ARBA00022643"/>
    </source>
</evidence>
<evidence type="ECO:0000256" key="7">
    <source>
        <dbReference type="ARBA" id="ARBA00023002"/>
    </source>
</evidence>
<dbReference type="Proteomes" id="UP000320781">
    <property type="component" value="Unassembled WGS sequence"/>
</dbReference>
<dbReference type="GO" id="GO:0046872">
    <property type="term" value="F:metal ion binding"/>
    <property type="evidence" value="ECO:0007669"/>
    <property type="project" value="UniProtKB-KW"/>
</dbReference>
<dbReference type="GO" id="GO:0016491">
    <property type="term" value="F:oxidoreductase activity"/>
    <property type="evidence" value="ECO:0007669"/>
    <property type="project" value="UniProtKB-KW"/>
</dbReference>
<dbReference type="GO" id="GO:0010181">
    <property type="term" value="F:FMN binding"/>
    <property type="evidence" value="ECO:0007669"/>
    <property type="project" value="InterPro"/>
</dbReference>
<gene>
    <name evidence="12" type="ORF">E3J95_02900</name>
</gene>
<feature type="domain" description="NADH:flavin oxidoreductase/NADH oxidase N-terminal" evidence="10">
    <location>
        <begin position="6"/>
        <end position="331"/>
    </location>
</feature>
<evidence type="ECO:0000256" key="6">
    <source>
        <dbReference type="ARBA" id="ARBA00022723"/>
    </source>
</evidence>
<evidence type="ECO:0000256" key="1">
    <source>
        <dbReference type="ARBA" id="ARBA00001917"/>
    </source>
</evidence>
<dbReference type="InterPro" id="IPR051793">
    <property type="entry name" value="NADH:flavin_oxidoreductase"/>
</dbReference>
<keyword evidence="5" id="KW-0288">FMN</keyword>
<reference evidence="12 13" key="1">
    <citation type="submission" date="2019-03" db="EMBL/GenBank/DDBJ databases">
        <title>Metabolic potential of uncultured bacteria and archaea associated with petroleum seepage in deep-sea sediments.</title>
        <authorList>
            <person name="Dong X."/>
            <person name="Hubert C."/>
        </authorList>
    </citation>
    <scope>NUCLEOTIDE SEQUENCE [LARGE SCALE GENOMIC DNA]</scope>
    <source>
        <strain evidence="12">E44_bin92</strain>
    </source>
</reference>
<evidence type="ECO:0000256" key="9">
    <source>
        <dbReference type="ARBA" id="ARBA00023014"/>
    </source>
</evidence>
<dbReference type="InterPro" id="IPR013785">
    <property type="entry name" value="Aldolase_TIM"/>
</dbReference>
<dbReference type="Gene3D" id="3.40.50.720">
    <property type="entry name" value="NAD(P)-binding Rossmann-like Domain"/>
    <property type="match status" value="1"/>
</dbReference>
<evidence type="ECO:0000313" key="12">
    <source>
        <dbReference type="EMBL" id="TES86071.1"/>
    </source>
</evidence>
<evidence type="ECO:0000256" key="4">
    <source>
        <dbReference type="ARBA" id="ARBA00022630"/>
    </source>
</evidence>
<evidence type="ECO:0000256" key="2">
    <source>
        <dbReference type="ARBA" id="ARBA00001966"/>
    </source>
</evidence>
<keyword evidence="7" id="KW-0560">Oxidoreductase</keyword>
<dbReference type="Gene3D" id="3.50.50.60">
    <property type="entry name" value="FAD/NAD(P)-binding domain"/>
    <property type="match status" value="1"/>
</dbReference>
<keyword evidence="9" id="KW-0411">Iron-sulfur</keyword>
<dbReference type="PANTHER" id="PTHR42917:SF2">
    <property type="entry name" value="2,4-DIENOYL-COA REDUCTASE [(2E)-ENOYL-COA-PRODUCING]"/>
    <property type="match status" value="1"/>
</dbReference>
<dbReference type="PRINTS" id="PR00469">
    <property type="entry name" value="PNDRDTASEII"/>
</dbReference>
<sequence length="644" mass="71182">MIYENLNRPIKINSVEIKNRLMMSPMVVRFALPDGSASDRLIKYLEERARGGVGLIVTEACFVDGKRSRTHFGQIGAHDDSMLPGLNYLAERIEARGCKVFLQLCHGGRRSSPEIIKGTPVAPSQIALPGEIVPEKLNIQQIREIVDSFGKAARRAQIAGFDGIEIHGAHGYLVNQFMSDVTNKRDDIYGGDFVSRMRFPLELIGTIRSYVGKDYVVGFKFSADEYLEGKGINKDLASKIAKLLQQAGVDYLTISSGVPESSEYIIPPMYLPRGTNISLSEAIKREVIIPVAVVGAINDVDLAEETIKKGRADLVVMGRAFLADSLIFHKALREESKEICQCIRCNQCVERSHRGLGVKCSVNIHLGEEREDRLKKAKERKGVLVVGGGPAGMEAALIAKLRGHEVTLYERKRRLGGNLWFASQAPFKKELKGLLSYLPYQLYQAGVKVELDKEISPEIVERLSPDVIIVATGATPLIPDVPGITHNQVFTAEALLENPELIPESDEVVVIGGGLIGCEVAVFLAQRGNGVKLVEMLEDLLQDEKVRRNKIVLKKLLKENKVQILLSTRVTRIDEEKIEVRDENRRGVILSAKKVILATGYRSNPEPAEKIEGKVQEIYLVGDCVYPGRIYDAIHSAAGVSCRI</sequence>
<dbReference type="Pfam" id="PF00724">
    <property type="entry name" value="Oxidored_FMN"/>
    <property type="match status" value="1"/>
</dbReference>
<comment type="similarity">
    <text evidence="3">In the N-terminal section; belongs to the NADH:flavin oxidoreductase/NADH oxidase family.</text>
</comment>
<proteinExistence type="inferred from homology"/>
<dbReference type="SUPFAM" id="SSF51905">
    <property type="entry name" value="FAD/NAD(P)-binding domain"/>
    <property type="match status" value="1"/>
</dbReference>
<dbReference type="SUPFAM" id="SSF51395">
    <property type="entry name" value="FMN-linked oxidoreductases"/>
    <property type="match status" value="1"/>
</dbReference>
<accession>A0A523QK80</accession>
<keyword evidence="4" id="KW-0285">Flavoprotein</keyword>
<dbReference type="AlphaFoldDB" id="A0A523QK80"/>
<dbReference type="CDD" id="cd02803">
    <property type="entry name" value="OYE_like_FMN_family"/>
    <property type="match status" value="1"/>
</dbReference>
<dbReference type="Gene3D" id="3.20.20.70">
    <property type="entry name" value="Aldolase class I"/>
    <property type="match status" value="1"/>
</dbReference>
<protein>
    <submittedName>
        <fullName evidence="12">FAD-dependent oxidoreductase</fullName>
    </submittedName>
</protein>
<organism evidence="12 13">
    <name type="scientific">Aerophobetes bacterium</name>
    <dbReference type="NCBI Taxonomy" id="2030807"/>
    <lineage>
        <taxon>Bacteria</taxon>
        <taxon>Candidatus Aerophobota</taxon>
    </lineage>
</organism>
<dbReference type="InterPro" id="IPR023753">
    <property type="entry name" value="FAD/NAD-binding_dom"/>
</dbReference>
<evidence type="ECO:0000313" key="13">
    <source>
        <dbReference type="Proteomes" id="UP000320781"/>
    </source>
</evidence>
<feature type="domain" description="FAD/NAD(P)-binding" evidence="11">
    <location>
        <begin position="383"/>
        <end position="625"/>
    </location>
</feature>
<keyword evidence="6" id="KW-0479">Metal-binding</keyword>
<comment type="cofactor">
    <cofactor evidence="1">
        <name>FMN</name>
        <dbReference type="ChEBI" id="CHEBI:58210"/>
    </cofactor>
</comment>
<dbReference type="InterPro" id="IPR036188">
    <property type="entry name" value="FAD/NAD-bd_sf"/>
</dbReference>
<evidence type="ECO:0000256" key="8">
    <source>
        <dbReference type="ARBA" id="ARBA00023004"/>
    </source>
</evidence>
<evidence type="ECO:0000259" key="11">
    <source>
        <dbReference type="Pfam" id="PF07992"/>
    </source>
</evidence>
<dbReference type="PRINTS" id="PR00368">
    <property type="entry name" value="FADPNR"/>
</dbReference>